<dbReference type="Gene3D" id="1.10.287.130">
    <property type="match status" value="1"/>
</dbReference>
<evidence type="ECO:0000259" key="5">
    <source>
        <dbReference type="PROSITE" id="PS50109"/>
    </source>
</evidence>
<keyword evidence="3" id="KW-0597">Phosphoprotein</keyword>
<evidence type="ECO:0000256" key="3">
    <source>
        <dbReference type="ARBA" id="ARBA00022553"/>
    </source>
</evidence>
<protein>
    <recommendedName>
        <fullName evidence="2">histidine kinase</fullName>
        <ecNumber evidence="2">2.7.13.3</ecNumber>
    </recommendedName>
</protein>
<dbReference type="PRINTS" id="PR00344">
    <property type="entry name" value="BCTRLSENSOR"/>
</dbReference>
<name>A0A7G9QWA3_9GAMM</name>
<dbReference type="EC" id="2.7.13.3" evidence="2"/>
<dbReference type="SUPFAM" id="SSF55874">
    <property type="entry name" value="ATPase domain of HSP90 chaperone/DNA topoisomerase II/histidine kinase"/>
    <property type="match status" value="1"/>
</dbReference>
<dbReference type="SUPFAM" id="SSF47384">
    <property type="entry name" value="Homodimeric domain of signal transducing histidine kinase"/>
    <property type="match status" value="1"/>
</dbReference>
<dbReference type="InterPro" id="IPR005467">
    <property type="entry name" value="His_kinase_dom"/>
</dbReference>
<feature type="transmembrane region" description="Helical" evidence="4">
    <location>
        <begin position="53"/>
        <end position="70"/>
    </location>
</feature>
<keyword evidence="4" id="KW-0812">Transmembrane</keyword>
<feature type="domain" description="Histidine kinase" evidence="5">
    <location>
        <begin position="156"/>
        <end position="359"/>
    </location>
</feature>
<dbReference type="PANTHER" id="PTHR43065:SF42">
    <property type="entry name" value="TWO-COMPONENT SENSOR PPRA"/>
    <property type="match status" value="1"/>
</dbReference>
<feature type="transmembrane region" description="Helical" evidence="4">
    <location>
        <begin position="32"/>
        <end position="48"/>
    </location>
</feature>
<gene>
    <name evidence="6" type="ORF">H9L17_05700</name>
</gene>
<dbReference type="KEGG" id="tbv:H9L17_05700"/>
<dbReference type="AlphaFoldDB" id="A0A7G9QWA3"/>
<dbReference type="Proteomes" id="UP000515977">
    <property type="component" value="Chromosome"/>
</dbReference>
<keyword evidence="7" id="KW-1185">Reference proteome</keyword>
<sequence>MSLPRKLAVLLTAFGLCLLALSHYHYGLAAQQGLLIGIVPLLFAGLLLGRTGLWATAAAYFAVLLIGAWADQRHGVADASTWTEALSNLLQPVMGCAIVALILDRLILKSDASRRRSHDLALLCRQLEVEMQEKERSQAQLVHSQRMDALGKLAGNVAHDFNNLLSVILGYATQRDGGDAAGRMAGIAAATQRGKQMTDKLMTLARATPPRRETFDVNDAVAELLPMIESMFGKRIRVVATLCRQAAWIHMDLAEFEAGVLNIAKNAGDAMTGEGTFCIETEIADGDVLLRLADDGCGMPPGVVARIFDPFFTTKPAKQGTGIGLSVVYRTVTESGGRVDVDSAPGQGTCFTLRLPLRAAPTAAMKASTL</sequence>
<dbReference type="SMART" id="SM00387">
    <property type="entry name" value="HATPase_c"/>
    <property type="match status" value="1"/>
</dbReference>
<dbReference type="InterPro" id="IPR036890">
    <property type="entry name" value="HATPase_C_sf"/>
</dbReference>
<dbReference type="GO" id="GO:0000155">
    <property type="term" value="F:phosphorelay sensor kinase activity"/>
    <property type="evidence" value="ECO:0007669"/>
    <property type="project" value="InterPro"/>
</dbReference>
<reference evidence="6 7" key="1">
    <citation type="submission" date="2020-08" db="EMBL/GenBank/DDBJ databases">
        <title>Genome sequence of Thermomonas brevis KACC 16975T.</title>
        <authorList>
            <person name="Hyun D.-W."/>
            <person name="Bae J.-W."/>
        </authorList>
    </citation>
    <scope>NUCLEOTIDE SEQUENCE [LARGE SCALE GENOMIC DNA]</scope>
    <source>
        <strain evidence="6 7">KACC 16975</strain>
    </source>
</reference>
<proteinExistence type="predicted"/>
<dbReference type="Pfam" id="PF02518">
    <property type="entry name" value="HATPase_c"/>
    <property type="match status" value="1"/>
</dbReference>
<dbReference type="InterPro" id="IPR004358">
    <property type="entry name" value="Sig_transdc_His_kin-like_C"/>
</dbReference>
<organism evidence="6 7">
    <name type="scientific">Thermomonas brevis</name>
    <dbReference type="NCBI Taxonomy" id="215691"/>
    <lineage>
        <taxon>Bacteria</taxon>
        <taxon>Pseudomonadati</taxon>
        <taxon>Pseudomonadota</taxon>
        <taxon>Gammaproteobacteria</taxon>
        <taxon>Lysobacterales</taxon>
        <taxon>Lysobacteraceae</taxon>
        <taxon>Thermomonas</taxon>
    </lineage>
</organism>
<dbReference type="RefSeq" id="WP_187571373.1">
    <property type="nucleotide sequence ID" value="NZ_CP060711.1"/>
</dbReference>
<dbReference type="InterPro" id="IPR003594">
    <property type="entry name" value="HATPase_dom"/>
</dbReference>
<evidence type="ECO:0000313" key="6">
    <source>
        <dbReference type="EMBL" id="QNN47628.1"/>
    </source>
</evidence>
<dbReference type="CDD" id="cd00082">
    <property type="entry name" value="HisKA"/>
    <property type="match status" value="1"/>
</dbReference>
<keyword evidence="4" id="KW-1133">Transmembrane helix</keyword>
<feature type="transmembrane region" description="Helical" evidence="4">
    <location>
        <begin position="90"/>
        <end position="108"/>
    </location>
</feature>
<evidence type="ECO:0000256" key="4">
    <source>
        <dbReference type="SAM" id="Phobius"/>
    </source>
</evidence>
<evidence type="ECO:0000256" key="2">
    <source>
        <dbReference type="ARBA" id="ARBA00012438"/>
    </source>
</evidence>
<accession>A0A7G9QWA3</accession>
<dbReference type="InterPro" id="IPR003661">
    <property type="entry name" value="HisK_dim/P_dom"/>
</dbReference>
<evidence type="ECO:0000256" key="1">
    <source>
        <dbReference type="ARBA" id="ARBA00000085"/>
    </source>
</evidence>
<dbReference type="Gene3D" id="3.30.565.10">
    <property type="entry name" value="Histidine kinase-like ATPase, C-terminal domain"/>
    <property type="match status" value="1"/>
</dbReference>
<dbReference type="PROSITE" id="PS50109">
    <property type="entry name" value="HIS_KIN"/>
    <property type="match status" value="1"/>
</dbReference>
<evidence type="ECO:0000313" key="7">
    <source>
        <dbReference type="Proteomes" id="UP000515977"/>
    </source>
</evidence>
<comment type="catalytic activity">
    <reaction evidence="1">
        <text>ATP + protein L-histidine = ADP + protein N-phospho-L-histidine.</text>
        <dbReference type="EC" id="2.7.13.3"/>
    </reaction>
</comment>
<dbReference type="EMBL" id="CP060711">
    <property type="protein sequence ID" value="QNN47628.1"/>
    <property type="molecule type" value="Genomic_DNA"/>
</dbReference>
<dbReference type="InterPro" id="IPR036097">
    <property type="entry name" value="HisK_dim/P_sf"/>
</dbReference>
<keyword evidence="4" id="KW-0472">Membrane</keyword>
<dbReference type="PANTHER" id="PTHR43065">
    <property type="entry name" value="SENSOR HISTIDINE KINASE"/>
    <property type="match status" value="1"/>
</dbReference>